<protein>
    <submittedName>
        <fullName evidence="1">Uncharacterized protein</fullName>
    </submittedName>
</protein>
<dbReference type="PANTHER" id="PTHR33710:SF54">
    <property type="entry name" value="NON-LTR RETROELEMENT REVERSE TRANSCRIPTASE"/>
    <property type="match status" value="1"/>
</dbReference>
<dbReference type="InterPro" id="IPR036691">
    <property type="entry name" value="Endo/exonu/phosph_ase_sf"/>
</dbReference>
<accession>A0AAV9M7M2</accession>
<sequence>MKKSLEFIAVIEACGLIDLGFGGQKFTWSNKRGIHHRIWKRLDRALVNDVWLEKMPQTTITHLPSIGSDHCLLLMEMNAVEEDNIKYFKFLNCWTDQPNFLDIVKACWERNMEGNNVLKFYQKLKRLSNTLSFWSRKEFGDIFSKVK</sequence>
<organism evidence="1 2">
    <name type="scientific">Solanum pinnatisectum</name>
    <name type="common">tansyleaf nightshade</name>
    <dbReference type="NCBI Taxonomy" id="50273"/>
    <lineage>
        <taxon>Eukaryota</taxon>
        <taxon>Viridiplantae</taxon>
        <taxon>Streptophyta</taxon>
        <taxon>Embryophyta</taxon>
        <taxon>Tracheophyta</taxon>
        <taxon>Spermatophyta</taxon>
        <taxon>Magnoliopsida</taxon>
        <taxon>eudicotyledons</taxon>
        <taxon>Gunneridae</taxon>
        <taxon>Pentapetalae</taxon>
        <taxon>asterids</taxon>
        <taxon>lamiids</taxon>
        <taxon>Solanales</taxon>
        <taxon>Solanaceae</taxon>
        <taxon>Solanoideae</taxon>
        <taxon>Solaneae</taxon>
        <taxon>Solanum</taxon>
    </lineage>
</organism>
<keyword evidence="2" id="KW-1185">Reference proteome</keyword>
<gene>
    <name evidence="1" type="ORF">R3W88_008004</name>
</gene>
<evidence type="ECO:0000313" key="2">
    <source>
        <dbReference type="Proteomes" id="UP001311915"/>
    </source>
</evidence>
<dbReference type="PANTHER" id="PTHR33710">
    <property type="entry name" value="BNAC02G09200D PROTEIN"/>
    <property type="match status" value="1"/>
</dbReference>
<name>A0AAV9M7M2_9SOLN</name>
<reference evidence="1 2" key="1">
    <citation type="submission" date="2023-10" db="EMBL/GenBank/DDBJ databases">
        <title>Genome-Wide Identification Analysis in wild type Solanum Pinnatisectum Reveals Some Genes Defensing Phytophthora Infestans.</title>
        <authorList>
            <person name="Sun C."/>
        </authorList>
    </citation>
    <scope>NUCLEOTIDE SEQUENCE [LARGE SCALE GENOMIC DNA]</scope>
    <source>
        <strain evidence="1">LQN</strain>
        <tissue evidence="1">Leaf</tissue>
    </source>
</reference>
<dbReference type="EMBL" id="JAWPEI010000002">
    <property type="protein sequence ID" value="KAK4733743.1"/>
    <property type="molecule type" value="Genomic_DNA"/>
</dbReference>
<evidence type="ECO:0000313" key="1">
    <source>
        <dbReference type="EMBL" id="KAK4733743.1"/>
    </source>
</evidence>
<comment type="caution">
    <text evidence="1">The sequence shown here is derived from an EMBL/GenBank/DDBJ whole genome shotgun (WGS) entry which is preliminary data.</text>
</comment>
<dbReference type="Proteomes" id="UP001311915">
    <property type="component" value="Unassembled WGS sequence"/>
</dbReference>
<dbReference type="Gene3D" id="3.60.10.10">
    <property type="entry name" value="Endonuclease/exonuclease/phosphatase"/>
    <property type="match status" value="1"/>
</dbReference>
<dbReference type="SUPFAM" id="SSF56219">
    <property type="entry name" value="DNase I-like"/>
    <property type="match status" value="1"/>
</dbReference>
<proteinExistence type="predicted"/>
<dbReference type="AlphaFoldDB" id="A0AAV9M7M2"/>